<evidence type="ECO:0000313" key="1">
    <source>
        <dbReference type="EMBL" id="QDT41417.1"/>
    </source>
</evidence>
<accession>A0A517RBZ6</accession>
<keyword evidence="2" id="KW-1185">Reference proteome</keyword>
<dbReference type="EMBL" id="CP036269">
    <property type="protein sequence ID" value="QDT41417.1"/>
    <property type="molecule type" value="Genomic_DNA"/>
</dbReference>
<dbReference type="AlphaFoldDB" id="A0A517RBZ6"/>
<proteinExistence type="predicted"/>
<dbReference type="KEGG" id="gaz:Pan241w_14780"/>
<evidence type="ECO:0000313" key="2">
    <source>
        <dbReference type="Proteomes" id="UP000317171"/>
    </source>
</evidence>
<reference evidence="1 2" key="1">
    <citation type="submission" date="2019-02" db="EMBL/GenBank/DDBJ databases">
        <title>Deep-cultivation of Planctomycetes and their phenomic and genomic characterization uncovers novel biology.</title>
        <authorList>
            <person name="Wiegand S."/>
            <person name="Jogler M."/>
            <person name="Boedeker C."/>
            <person name="Pinto D."/>
            <person name="Vollmers J."/>
            <person name="Rivas-Marin E."/>
            <person name="Kohn T."/>
            <person name="Peeters S.H."/>
            <person name="Heuer A."/>
            <person name="Rast P."/>
            <person name="Oberbeckmann S."/>
            <person name="Bunk B."/>
            <person name="Jeske O."/>
            <person name="Meyerdierks A."/>
            <person name="Storesund J.E."/>
            <person name="Kallscheuer N."/>
            <person name="Luecker S."/>
            <person name="Lage O.M."/>
            <person name="Pohl T."/>
            <person name="Merkel B.J."/>
            <person name="Hornburger P."/>
            <person name="Mueller R.-W."/>
            <person name="Bruemmer F."/>
            <person name="Labrenz M."/>
            <person name="Spormann A.M."/>
            <person name="Op den Camp H."/>
            <person name="Overmann J."/>
            <person name="Amann R."/>
            <person name="Jetten M.S.M."/>
            <person name="Mascher T."/>
            <person name="Medema M.H."/>
            <person name="Devos D.P."/>
            <person name="Kaster A.-K."/>
            <person name="Ovreas L."/>
            <person name="Rohde M."/>
            <person name="Galperin M.Y."/>
            <person name="Jogler C."/>
        </authorList>
    </citation>
    <scope>NUCLEOTIDE SEQUENCE [LARGE SCALE GENOMIC DNA]</scope>
    <source>
        <strain evidence="1 2">Pan241w</strain>
    </source>
</reference>
<protein>
    <submittedName>
        <fullName evidence="1">Uncharacterized protein</fullName>
    </submittedName>
</protein>
<dbReference type="RefSeq" id="WP_198000367.1">
    <property type="nucleotide sequence ID" value="NZ_CP036269.1"/>
</dbReference>
<organism evidence="1 2">
    <name type="scientific">Gimesia alba</name>
    <dbReference type="NCBI Taxonomy" id="2527973"/>
    <lineage>
        <taxon>Bacteria</taxon>
        <taxon>Pseudomonadati</taxon>
        <taxon>Planctomycetota</taxon>
        <taxon>Planctomycetia</taxon>
        <taxon>Planctomycetales</taxon>
        <taxon>Planctomycetaceae</taxon>
        <taxon>Gimesia</taxon>
    </lineage>
</organism>
<name>A0A517RBZ6_9PLAN</name>
<sequence>MSEDFELVDDEFDLLRKKVACRKFLDEYDQLGEIKKRAYYKLTIEYKTSA</sequence>
<gene>
    <name evidence="1" type="ORF">Pan241w_14780</name>
</gene>
<dbReference type="Proteomes" id="UP000317171">
    <property type="component" value="Chromosome"/>
</dbReference>